<protein>
    <submittedName>
        <fullName evidence="1">Uncharacterized protein</fullName>
    </submittedName>
</protein>
<dbReference type="AlphaFoldDB" id="A0A1H3NND5"/>
<organism evidence="1 2">
    <name type="scientific">Amycolatopsis xylanica</name>
    <dbReference type="NCBI Taxonomy" id="589385"/>
    <lineage>
        <taxon>Bacteria</taxon>
        <taxon>Bacillati</taxon>
        <taxon>Actinomycetota</taxon>
        <taxon>Actinomycetes</taxon>
        <taxon>Pseudonocardiales</taxon>
        <taxon>Pseudonocardiaceae</taxon>
        <taxon>Amycolatopsis</taxon>
    </lineage>
</organism>
<gene>
    <name evidence="1" type="ORF">SAMN05421504_107388</name>
</gene>
<accession>A0A1H3NND5</accession>
<sequence length="162" mass="17784">MKVGDRCALLHELRIGQGRELLVSVPPGLQGAIENVATREGDLELAERGVASAIAVYDQARAAVSEQLYDFQATHAIPGLDVELTLKKAETESTNELRRHILKVAGPNHECVVSKGLLRLNFIRSRVRDAEAKLAQVRAAQPIYRVRLDNGMVIEAAADHWS</sequence>
<proteinExistence type="predicted"/>
<reference evidence="1 2" key="1">
    <citation type="submission" date="2016-10" db="EMBL/GenBank/DDBJ databases">
        <authorList>
            <person name="de Groot N.N."/>
        </authorList>
    </citation>
    <scope>NUCLEOTIDE SEQUENCE [LARGE SCALE GENOMIC DNA]</scope>
    <source>
        <strain evidence="1 2">CPCC 202699</strain>
    </source>
</reference>
<dbReference type="Proteomes" id="UP000199515">
    <property type="component" value="Unassembled WGS sequence"/>
</dbReference>
<dbReference type="RefSeq" id="WP_091294914.1">
    <property type="nucleotide sequence ID" value="NZ_FNON01000007.1"/>
</dbReference>
<keyword evidence="2" id="KW-1185">Reference proteome</keyword>
<name>A0A1H3NND5_9PSEU</name>
<evidence type="ECO:0000313" key="1">
    <source>
        <dbReference type="EMBL" id="SDY90467.1"/>
    </source>
</evidence>
<evidence type="ECO:0000313" key="2">
    <source>
        <dbReference type="Proteomes" id="UP000199515"/>
    </source>
</evidence>
<dbReference type="EMBL" id="FNON01000007">
    <property type="protein sequence ID" value="SDY90467.1"/>
    <property type="molecule type" value="Genomic_DNA"/>
</dbReference>